<accession>A0AAD5QWU0</accession>
<evidence type="ECO:0000313" key="2">
    <source>
        <dbReference type="Proteomes" id="UP001196413"/>
    </source>
</evidence>
<dbReference type="EMBL" id="JAHQIW010004985">
    <property type="protein sequence ID" value="KAJ1364467.1"/>
    <property type="molecule type" value="Genomic_DNA"/>
</dbReference>
<organism evidence="1 2">
    <name type="scientific">Parelaphostrongylus tenuis</name>
    <name type="common">Meningeal worm</name>
    <dbReference type="NCBI Taxonomy" id="148309"/>
    <lineage>
        <taxon>Eukaryota</taxon>
        <taxon>Metazoa</taxon>
        <taxon>Ecdysozoa</taxon>
        <taxon>Nematoda</taxon>
        <taxon>Chromadorea</taxon>
        <taxon>Rhabditida</taxon>
        <taxon>Rhabditina</taxon>
        <taxon>Rhabditomorpha</taxon>
        <taxon>Strongyloidea</taxon>
        <taxon>Metastrongylidae</taxon>
        <taxon>Parelaphostrongylus</taxon>
    </lineage>
</organism>
<reference evidence="1" key="1">
    <citation type="submission" date="2021-06" db="EMBL/GenBank/DDBJ databases">
        <title>Parelaphostrongylus tenuis whole genome reference sequence.</title>
        <authorList>
            <person name="Garwood T.J."/>
            <person name="Larsen P.A."/>
            <person name="Fountain-Jones N.M."/>
            <person name="Garbe J.R."/>
            <person name="Macchietto M.G."/>
            <person name="Kania S.A."/>
            <person name="Gerhold R.W."/>
            <person name="Richards J.E."/>
            <person name="Wolf T.M."/>
        </authorList>
    </citation>
    <scope>NUCLEOTIDE SEQUENCE</scope>
    <source>
        <strain evidence="1">MNPRO001-30</strain>
        <tissue evidence="1">Meninges</tissue>
    </source>
</reference>
<keyword evidence="2" id="KW-1185">Reference proteome</keyword>
<dbReference type="Proteomes" id="UP001196413">
    <property type="component" value="Unassembled WGS sequence"/>
</dbReference>
<evidence type="ECO:0000313" key="1">
    <source>
        <dbReference type="EMBL" id="KAJ1364467.1"/>
    </source>
</evidence>
<protein>
    <submittedName>
        <fullName evidence="1">Uncharacterized protein</fullName>
    </submittedName>
</protein>
<comment type="caution">
    <text evidence="1">The sequence shown here is derived from an EMBL/GenBank/DDBJ whole genome shotgun (WGS) entry which is preliminary data.</text>
</comment>
<dbReference type="AlphaFoldDB" id="A0AAD5QWU0"/>
<sequence length="64" mass="6840">MSSRKGKSVDSLKAVESCLNELASADEDVVREALSAGDNLNNFSGQSFSSLIDFSDPVLIFLDV</sequence>
<name>A0AAD5QWU0_PARTN</name>
<proteinExistence type="predicted"/>
<gene>
    <name evidence="1" type="ORF">KIN20_024567</name>
</gene>